<organism evidence="11 12">
    <name type="scientific">Listeria riparia FSL S10-1204</name>
    <dbReference type="NCBI Taxonomy" id="1265816"/>
    <lineage>
        <taxon>Bacteria</taxon>
        <taxon>Bacillati</taxon>
        <taxon>Bacillota</taxon>
        <taxon>Bacilli</taxon>
        <taxon>Bacillales</taxon>
        <taxon>Listeriaceae</taxon>
        <taxon>Listeria</taxon>
    </lineage>
</organism>
<dbReference type="PATRIC" id="fig|1265816.5.peg.1197"/>
<dbReference type="AlphaFoldDB" id="W7D8B6"/>
<dbReference type="GO" id="GO:0140359">
    <property type="term" value="F:ABC-type transporter activity"/>
    <property type="evidence" value="ECO:0007669"/>
    <property type="project" value="InterPro"/>
</dbReference>
<reference evidence="11 12" key="1">
    <citation type="journal article" date="2014" name="Int. J. Syst. Evol. Microbiol.">
        <title>Listeria floridensis sp. nov., Listeria aquatica sp. nov., Listeria cornellensis sp. nov., Listeria riparia sp. nov. and Listeria grandensis sp. nov., from agricultural and natural environments.</title>
        <authorList>
            <person name="den Bakker H.C."/>
            <person name="Warchocki S."/>
            <person name="Wright E.M."/>
            <person name="Allred A.F."/>
            <person name="Ahlstrom C."/>
            <person name="Manuel C.S."/>
            <person name="Stasiewicz M.J."/>
            <person name="Burrell A."/>
            <person name="Roof S."/>
            <person name="Strawn L."/>
            <person name="Fortes E.D."/>
            <person name="Nightingale K.K."/>
            <person name="Kephart D."/>
            <person name="Wiedmann M."/>
        </authorList>
    </citation>
    <scope>NUCLEOTIDE SEQUENCE [LARGE SCALE GENOMIC DNA]</scope>
    <source>
        <strain evidence="11 12">FSL S10-1204</strain>
    </source>
</reference>
<keyword evidence="4" id="KW-0547">Nucleotide-binding</keyword>
<evidence type="ECO:0000256" key="3">
    <source>
        <dbReference type="ARBA" id="ARBA00022475"/>
    </source>
</evidence>
<keyword evidence="7 9" id="KW-0472">Membrane</keyword>
<keyword evidence="9" id="KW-1133">Transmembrane helix</keyword>
<evidence type="ECO:0000259" key="10">
    <source>
        <dbReference type="PROSITE" id="PS50893"/>
    </source>
</evidence>
<evidence type="ECO:0000313" key="11">
    <source>
        <dbReference type="EMBL" id="EUJ45402.1"/>
    </source>
</evidence>
<dbReference type="InterPro" id="IPR003593">
    <property type="entry name" value="AAA+_ATPase"/>
</dbReference>
<dbReference type="Proteomes" id="UP000019248">
    <property type="component" value="Unassembled WGS sequence"/>
</dbReference>
<feature type="transmembrane region" description="Helical" evidence="9">
    <location>
        <begin position="306"/>
        <end position="324"/>
    </location>
</feature>
<dbReference type="PANTHER" id="PTHR46743">
    <property type="entry name" value="TEICHOIC ACIDS EXPORT ATP-BINDING PROTEIN TAGH"/>
    <property type="match status" value="1"/>
</dbReference>
<gene>
    <name evidence="11" type="ORF">PRIP_06078</name>
</gene>
<keyword evidence="5 11" id="KW-0067">ATP-binding</keyword>
<evidence type="ECO:0000256" key="6">
    <source>
        <dbReference type="ARBA" id="ARBA00022967"/>
    </source>
</evidence>
<dbReference type="InterPro" id="IPR027417">
    <property type="entry name" value="P-loop_NTPase"/>
</dbReference>
<evidence type="ECO:0000256" key="1">
    <source>
        <dbReference type="ARBA" id="ARBA00005417"/>
    </source>
</evidence>
<dbReference type="EMBL" id="AODL01000007">
    <property type="protein sequence ID" value="EUJ45402.1"/>
    <property type="molecule type" value="Genomic_DNA"/>
</dbReference>
<dbReference type="PROSITE" id="PS50893">
    <property type="entry name" value="ABC_TRANSPORTER_2"/>
    <property type="match status" value="1"/>
</dbReference>
<evidence type="ECO:0000256" key="4">
    <source>
        <dbReference type="ARBA" id="ARBA00022741"/>
    </source>
</evidence>
<evidence type="ECO:0000313" key="12">
    <source>
        <dbReference type="Proteomes" id="UP000019248"/>
    </source>
</evidence>
<dbReference type="Pfam" id="PF00005">
    <property type="entry name" value="ABC_tran"/>
    <property type="match status" value="1"/>
</dbReference>
<dbReference type="GO" id="GO:0016020">
    <property type="term" value="C:membrane"/>
    <property type="evidence" value="ECO:0007669"/>
    <property type="project" value="InterPro"/>
</dbReference>
<dbReference type="InterPro" id="IPR017871">
    <property type="entry name" value="ABC_transporter-like_CS"/>
</dbReference>
<dbReference type="GO" id="GO:0016887">
    <property type="term" value="F:ATP hydrolysis activity"/>
    <property type="evidence" value="ECO:0007669"/>
    <property type="project" value="InterPro"/>
</dbReference>
<feature type="coiled-coil region" evidence="8">
    <location>
        <begin position="263"/>
        <end position="290"/>
    </location>
</feature>
<keyword evidence="3" id="KW-1003">Cell membrane</keyword>
<dbReference type="InterPro" id="IPR015860">
    <property type="entry name" value="ABC_transpr_TagH-like"/>
</dbReference>
<protein>
    <submittedName>
        <fullName evidence="11">Teichoic acids export protein ATP-binding subunit</fullName>
    </submittedName>
</protein>
<keyword evidence="9" id="KW-0812">Transmembrane</keyword>
<evidence type="ECO:0000256" key="9">
    <source>
        <dbReference type="SAM" id="Phobius"/>
    </source>
</evidence>
<keyword evidence="12" id="KW-1185">Reference proteome</keyword>
<dbReference type="SMART" id="SM00382">
    <property type="entry name" value="AAA"/>
    <property type="match status" value="1"/>
</dbReference>
<dbReference type="CDD" id="cd03220">
    <property type="entry name" value="ABC_KpsT_Wzt"/>
    <property type="match status" value="1"/>
</dbReference>
<evidence type="ECO:0000256" key="7">
    <source>
        <dbReference type="ARBA" id="ARBA00023136"/>
    </source>
</evidence>
<keyword evidence="6" id="KW-1278">Translocase</keyword>
<comment type="similarity">
    <text evidence="1">Belongs to the ABC transporter superfamily.</text>
</comment>
<dbReference type="FunFam" id="3.40.50.300:FF:003010">
    <property type="entry name" value="Teichoic acids export ATP-binding protein TagH"/>
    <property type="match status" value="1"/>
</dbReference>
<sequence length="345" mass="38612">MYIFALKIALWIIYKKGRAKMTEPIVRVAHVSKQYSMITSPAKQLRSLLRPNQFKPAFLALRDISFTVQPGETVGLIGLNGSGKSTISNILAGIIQPSHGTVETKGDVSLLAIGAGLKPNLSGMENIRLKCIMLGYSNQQIAKMIPAITEFADLHEFIDQPIKRYSSGMKARLGFAIAVQIDPDILIIDEALSVGDTTFYKKCTDKIAEFQASGKTIFFVSHALRQVRDLCDRIIWLHYGEIRLDGPADEVGLEYSKFVHHFNKLSKEEKKAYQQNLKKRQANVEQLDTAHAYSAKKAHGAIRKSTILYLAVLWVFTIFSGLFMESATFLTKFHELIASIFKIGR</sequence>
<comment type="caution">
    <text evidence="11">The sequence shown here is derived from an EMBL/GenBank/DDBJ whole genome shotgun (WGS) entry which is preliminary data.</text>
</comment>
<proteinExistence type="inferred from homology"/>
<keyword evidence="8" id="KW-0175">Coiled coil</keyword>
<name>W7D8B6_9LIST</name>
<keyword evidence="2" id="KW-0813">Transport</keyword>
<evidence type="ECO:0000256" key="2">
    <source>
        <dbReference type="ARBA" id="ARBA00022448"/>
    </source>
</evidence>
<dbReference type="Gene3D" id="3.40.50.300">
    <property type="entry name" value="P-loop containing nucleotide triphosphate hydrolases"/>
    <property type="match status" value="1"/>
</dbReference>
<feature type="domain" description="ABC transporter" evidence="10">
    <location>
        <begin position="43"/>
        <end position="264"/>
    </location>
</feature>
<dbReference type="GO" id="GO:0005524">
    <property type="term" value="F:ATP binding"/>
    <property type="evidence" value="ECO:0007669"/>
    <property type="project" value="UniProtKB-KW"/>
</dbReference>
<evidence type="ECO:0000256" key="5">
    <source>
        <dbReference type="ARBA" id="ARBA00022840"/>
    </source>
</evidence>
<accession>W7D8B6</accession>
<dbReference type="SUPFAM" id="SSF52540">
    <property type="entry name" value="P-loop containing nucleoside triphosphate hydrolases"/>
    <property type="match status" value="1"/>
</dbReference>
<dbReference type="InterPro" id="IPR050683">
    <property type="entry name" value="Bact_Polysacc_Export_ATP-bd"/>
</dbReference>
<dbReference type="PROSITE" id="PS00211">
    <property type="entry name" value="ABC_TRANSPORTER_1"/>
    <property type="match status" value="1"/>
</dbReference>
<dbReference type="InterPro" id="IPR003439">
    <property type="entry name" value="ABC_transporter-like_ATP-bd"/>
</dbReference>
<dbReference type="PANTHER" id="PTHR46743:SF2">
    <property type="entry name" value="TEICHOIC ACIDS EXPORT ATP-BINDING PROTEIN TAGH"/>
    <property type="match status" value="1"/>
</dbReference>
<evidence type="ECO:0000256" key="8">
    <source>
        <dbReference type="SAM" id="Coils"/>
    </source>
</evidence>